<evidence type="ECO:0000259" key="7">
    <source>
        <dbReference type="Pfam" id="PF02872"/>
    </source>
</evidence>
<protein>
    <submittedName>
        <fullName evidence="8">Bifunctional UDP-sugar hydrolase/5'-nucleotidase</fullName>
    </submittedName>
</protein>
<dbReference type="AlphaFoldDB" id="A0AAN2FEQ1"/>
<evidence type="ECO:0000256" key="3">
    <source>
        <dbReference type="ARBA" id="ARBA00022729"/>
    </source>
</evidence>
<dbReference type="GO" id="GO:0046872">
    <property type="term" value="F:metal ion binding"/>
    <property type="evidence" value="ECO:0007669"/>
    <property type="project" value="UniProtKB-KW"/>
</dbReference>
<evidence type="ECO:0000259" key="6">
    <source>
        <dbReference type="Pfam" id="PF00149"/>
    </source>
</evidence>
<feature type="domain" description="5'-Nucleotidase C-terminal" evidence="7">
    <location>
        <begin position="398"/>
        <end position="540"/>
    </location>
</feature>
<keyword evidence="2" id="KW-0479">Metal-binding</keyword>
<evidence type="ECO:0000256" key="2">
    <source>
        <dbReference type="ARBA" id="ARBA00022723"/>
    </source>
</evidence>
<dbReference type="SUPFAM" id="SSF55816">
    <property type="entry name" value="5'-nucleotidase (syn. UDP-sugar hydrolase), C-terminal domain"/>
    <property type="match status" value="1"/>
</dbReference>
<dbReference type="EMBL" id="OW970315">
    <property type="protein sequence ID" value="CAH6315111.1"/>
    <property type="molecule type" value="Genomic_DNA"/>
</dbReference>
<comment type="similarity">
    <text evidence="1 5">Belongs to the 5'-nucleotidase family.</text>
</comment>
<dbReference type="SUPFAM" id="SSF56300">
    <property type="entry name" value="Metallo-dependent phosphatases"/>
    <property type="match status" value="1"/>
</dbReference>
<gene>
    <name evidence="8" type="primary">ushA</name>
    <name evidence="8" type="ORF">DAPPPG734_14930</name>
</gene>
<dbReference type="Gene3D" id="3.60.21.10">
    <property type="match status" value="1"/>
</dbReference>
<evidence type="ECO:0000313" key="8">
    <source>
        <dbReference type="EMBL" id="CAH6315111.1"/>
    </source>
</evidence>
<dbReference type="Pfam" id="PF02872">
    <property type="entry name" value="5_nucleotid_C"/>
    <property type="match status" value="1"/>
</dbReference>
<dbReference type="GO" id="GO:0000166">
    <property type="term" value="F:nucleotide binding"/>
    <property type="evidence" value="ECO:0007669"/>
    <property type="project" value="UniProtKB-KW"/>
</dbReference>
<name>A0AAN2FEQ1_ENTAG</name>
<keyword evidence="4 5" id="KW-0547">Nucleotide-binding</keyword>
<dbReference type="GO" id="GO:0030288">
    <property type="term" value="C:outer membrane-bounded periplasmic space"/>
    <property type="evidence" value="ECO:0007669"/>
    <property type="project" value="TreeGrafter"/>
</dbReference>
<dbReference type="InterPro" id="IPR006179">
    <property type="entry name" value="5_nucleotidase/apyrase"/>
</dbReference>
<evidence type="ECO:0000256" key="4">
    <source>
        <dbReference type="ARBA" id="ARBA00022741"/>
    </source>
</evidence>
<dbReference type="InterPro" id="IPR006146">
    <property type="entry name" value="5'-Nucleotdase_CS"/>
</dbReference>
<organism evidence="8 9">
    <name type="scientific">Enterobacter agglomerans</name>
    <name type="common">Erwinia herbicola</name>
    <name type="synonym">Pantoea agglomerans</name>
    <dbReference type="NCBI Taxonomy" id="549"/>
    <lineage>
        <taxon>Bacteria</taxon>
        <taxon>Pseudomonadati</taxon>
        <taxon>Pseudomonadota</taxon>
        <taxon>Gammaproteobacteria</taxon>
        <taxon>Enterobacterales</taxon>
        <taxon>Erwiniaceae</taxon>
        <taxon>Pantoea</taxon>
        <taxon>Pantoea agglomerans group</taxon>
    </lineage>
</organism>
<keyword evidence="5 8" id="KW-0378">Hydrolase</keyword>
<sequence length="620" mass="67972">MCVGLEFAGGMCDTVGQTGRKIGPDGKLRRITVLLSKWTGAGVALLVALMPLFSQAAQADRTYRFSLLHTNDEHGHFWFTEQGEYGLAAQKTLMDTMRYDVQSRGGGALILSSGDVNTGVPESDELDAEPDFRAMNLIGYDAMALGNHEFDKPIAVLRKQEKWARFPLLAANVYQKSTGQRLFKPWAVFNRLGLKIAVVGLITPDTAKLANPAGLTDTEFRDPIAEAEKAVAELRATEKPDVIVALTHLGHYDDGKHGSNGIDDVTLARSLPAGTIDLIVGGHSHDAVCMEKENVSVKNYQPGQPCKPDQQNGIWIMQADKWGKYVGRGDFTFRNGQVTLEAYQLVPVNLKHKIKNADGSETWLTWQEEIPKNTAMMKLLMPFQKRAEAKLTVNVGSADGSFSGEKEQVRFEQTNLGQLILRAQMAHTKADFAVMSGGGIRTSLKSGKLSWRDLLQVQPFGNQVVSVSLTGAEIKKYLDVVANIQPDSGGYAQFAGISLTADGKQVSDVSINGKPLQDAQHYRMATNSFNAAGGDGYPRLDNHAGYLNSGAVDAQVLRDWIKTHSPVKASDYQPKGQIVHLSDEQIRARDEAAEKARKHNYPKMILAWIWPWGNETAATH</sequence>
<reference evidence="8" key="1">
    <citation type="submission" date="2022-05" db="EMBL/GenBank/DDBJ databases">
        <authorList>
            <person name="Pothier F. J."/>
        </authorList>
    </citation>
    <scope>NUCLEOTIDE SEQUENCE</scope>
    <source>
        <strain evidence="8">DAPP-PG734</strain>
    </source>
</reference>
<dbReference type="PANTHER" id="PTHR11575">
    <property type="entry name" value="5'-NUCLEOTIDASE-RELATED"/>
    <property type="match status" value="1"/>
</dbReference>
<dbReference type="NCBIfam" id="NF007109">
    <property type="entry name" value="PRK09558.1"/>
    <property type="match status" value="1"/>
</dbReference>
<dbReference type="PANTHER" id="PTHR11575:SF46">
    <property type="entry name" value="PROTEIN USHA"/>
    <property type="match status" value="1"/>
</dbReference>
<accession>A0AAN2FEQ1</accession>
<evidence type="ECO:0000313" key="9">
    <source>
        <dbReference type="Proteomes" id="UP001158961"/>
    </source>
</evidence>
<dbReference type="GO" id="GO:0009166">
    <property type="term" value="P:nucleotide catabolic process"/>
    <property type="evidence" value="ECO:0007669"/>
    <property type="project" value="InterPro"/>
</dbReference>
<dbReference type="Proteomes" id="UP001158961">
    <property type="component" value="Chromosome"/>
</dbReference>
<proteinExistence type="inferred from homology"/>
<keyword evidence="3" id="KW-0732">Signal</keyword>
<dbReference type="InterPro" id="IPR008334">
    <property type="entry name" value="5'-Nucleotdase_C"/>
</dbReference>
<dbReference type="Gene3D" id="3.90.780.10">
    <property type="entry name" value="5'-Nucleotidase, C-terminal domain"/>
    <property type="match status" value="1"/>
</dbReference>
<dbReference type="GO" id="GO:0008253">
    <property type="term" value="F:5'-nucleotidase activity"/>
    <property type="evidence" value="ECO:0007669"/>
    <property type="project" value="TreeGrafter"/>
</dbReference>
<dbReference type="InterPro" id="IPR036907">
    <property type="entry name" value="5'-Nucleotdase_C_sf"/>
</dbReference>
<dbReference type="Pfam" id="PF00149">
    <property type="entry name" value="Metallophos"/>
    <property type="match status" value="1"/>
</dbReference>
<dbReference type="PRINTS" id="PR01607">
    <property type="entry name" value="APYRASEFAMLY"/>
</dbReference>
<dbReference type="PROSITE" id="PS00786">
    <property type="entry name" value="5_NUCLEOTIDASE_2"/>
    <property type="match status" value="1"/>
</dbReference>
<evidence type="ECO:0000256" key="1">
    <source>
        <dbReference type="ARBA" id="ARBA00006654"/>
    </source>
</evidence>
<dbReference type="InterPro" id="IPR029052">
    <property type="entry name" value="Metallo-depent_PP-like"/>
</dbReference>
<feature type="domain" description="Calcineurin-like phosphoesterase" evidence="6">
    <location>
        <begin position="67"/>
        <end position="286"/>
    </location>
</feature>
<dbReference type="InterPro" id="IPR004843">
    <property type="entry name" value="Calcineurin-like_PHP"/>
</dbReference>
<evidence type="ECO:0000256" key="5">
    <source>
        <dbReference type="RuleBase" id="RU362119"/>
    </source>
</evidence>
<dbReference type="GO" id="GO:0008768">
    <property type="term" value="F:UDP-sugar diphosphatase activity"/>
    <property type="evidence" value="ECO:0007669"/>
    <property type="project" value="TreeGrafter"/>
</dbReference>